<sequence length="388" mass="43809">MAGDEALVDVEQLKRDIDSQNTTSNYNWKFENGRRYASSELGHYYMPNDEPEIQRLNEQHWILTQVKGGSLHFAPLPPATEKASPKILDVGCGSGIWCVEMAEEYPSAMIIGMDISPIQPVQKPANVEWITLDMESSSSSSSETPWPFPENYFDLIHLSLVHGCISNWPTFTSKLTHHLAPGGWLEHQEFSLCKQYMLDTHTNLPLPMPPNPSDLLPFFRWNKLMEQAGLARGRPLQLGPQLTSFQRAAGLENIQERVFAHKWGTWMEDERERALGARTMVNTISGMEGFTTVLFTKTLGWSLEDTRGFIKEIKRDMRDDGIRKVVDLHVVWGQKRKDGGGIEKVLPRGRNGGNGWGGKVEQYASLGTGVVLGAVVTSLVSWWLMRRR</sequence>
<keyword evidence="2" id="KW-0808">Transferase</keyword>
<dbReference type="RefSeq" id="XP_016764130.1">
    <property type="nucleotide sequence ID" value="XM_016909563.1"/>
</dbReference>
<feature type="transmembrane region" description="Helical" evidence="1">
    <location>
        <begin position="363"/>
        <end position="385"/>
    </location>
</feature>
<dbReference type="Pfam" id="PF13489">
    <property type="entry name" value="Methyltransf_23"/>
    <property type="match status" value="1"/>
</dbReference>
<dbReference type="HOGENOM" id="CLU_010595_1_2_1"/>
<dbReference type="GeneID" id="27906700"/>
<keyword evidence="2" id="KW-0489">Methyltransferase</keyword>
<gene>
    <name evidence="2" type="ORF">SEPMUDRAFT_61466</name>
</gene>
<dbReference type="GO" id="GO:0032259">
    <property type="term" value="P:methylation"/>
    <property type="evidence" value="ECO:0007669"/>
    <property type="project" value="UniProtKB-KW"/>
</dbReference>
<dbReference type="Gene3D" id="3.40.50.150">
    <property type="entry name" value="Vaccinia Virus protein VP39"/>
    <property type="match status" value="1"/>
</dbReference>
<dbReference type="OrthoDB" id="2013972at2759"/>
<dbReference type="GO" id="GO:0008168">
    <property type="term" value="F:methyltransferase activity"/>
    <property type="evidence" value="ECO:0007669"/>
    <property type="project" value="UniProtKB-KW"/>
</dbReference>
<protein>
    <submittedName>
        <fullName evidence="2">S-adenosyl-L-methionine-dependent methyltransferase</fullName>
    </submittedName>
</protein>
<dbReference type="PANTHER" id="PTHR43591">
    <property type="entry name" value="METHYLTRANSFERASE"/>
    <property type="match status" value="1"/>
</dbReference>
<evidence type="ECO:0000313" key="3">
    <source>
        <dbReference type="Proteomes" id="UP000016931"/>
    </source>
</evidence>
<keyword evidence="1" id="KW-1133">Transmembrane helix</keyword>
<dbReference type="OMA" id="ENERRYH"/>
<evidence type="ECO:0000313" key="2">
    <source>
        <dbReference type="EMBL" id="EMF16009.1"/>
    </source>
</evidence>
<dbReference type="PANTHER" id="PTHR43591:SF24">
    <property type="entry name" value="2-METHOXY-6-POLYPRENYL-1,4-BENZOQUINOL METHYLASE, MITOCHONDRIAL"/>
    <property type="match status" value="1"/>
</dbReference>
<organism evidence="2 3">
    <name type="scientific">Sphaerulina musiva (strain SO2202)</name>
    <name type="common">Poplar stem canker fungus</name>
    <name type="synonym">Septoria musiva</name>
    <dbReference type="NCBI Taxonomy" id="692275"/>
    <lineage>
        <taxon>Eukaryota</taxon>
        <taxon>Fungi</taxon>
        <taxon>Dikarya</taxon>
        <taxon>Ascomycota</taxon>
        <taxon>Pezizomycotina</taxon>
        <taxon>Dothideomycetes</taxon>
        <taxon>Dothideomycetidae</taxon>
        <taxon>Mycosphaerellales</taxon>
        <taxon>Mycosphaerellaceae</taxon>
        <taxon>Sphaerulina</taxon>
    </lineage>
</organism>
<reference evidence="2 3" key="1">
    <citation type="journal article" date="2012" name="PLoS Pathog.">
        <title>Diverse lifestyles and strategies of plant pathogenesis encoded in the genomes of eighteen Dothideomycetes fungi.</title>
        <authorList>
            <person name="Ohm R.A."/>
            <person name="Feau N."/>
            <person name="Henrissat B."/>
            <person name="Schoch C.L."/>
            <person name="Horwitz B.A."/>
            <person name="Barry K.W."/>
            <person name="Condon B.J."/>
            <person name="Copeland A.C."/>
            <person name="Dhillon B."/>
            <person name="Glaser F."/>
            <person name="Hesse C.N."/>
            <person name="Kosti I."/>
            <person name="LaButti K."/>
            <person name="Lindquist E.A."/>
            <person name="Lucas S."/>
            <person name="Salamov A.A."/>
            <person name="Bradshaw R.E."/>
            <person name="Ciuffetti L."/>
            <person name="Hamelin R.C."/>
            <person name="Kema G.H.J."/>
            <person name="Lawrence C."/>
            <person name="Scott J.A."/>
            <person name="Spatafora J.W."/>
            <person name="Turgeon B.G."/>
            <person name="de Wit P.J.G.M."/>
            <person name="Zhong S."/>
            <person name="Goodwin S.B."/>
            <person name="Grigoriev I.V."/>
        </authorList>
    </citation>
    <scope>NUCLEOTIDE SEQUENCE [LARGE SCALE GENOMIC DNA]</scope>
    <source>
        <strain evidence="2 3">SO2202</strain>
    </source>
</reference>
<dbReference type="STRING" id="692275.M3DER7"/>
<keyword evidence="1" id="KW-0812">Transmembrane</keyword>
<keyword evidence="3" id="KW-1185">Reference proteome</keyword>
<dbReference type="Proteomes" id="UP000016931">
    <property type="component" value="Unassembled WGS sequence"/>
</dbReference>
<name>M3DER7_SPHMS</name>
<keyword evidence="1" id="KW-0472">Membrane</keyword>
<dbReference type="EMBL" id="KB456261">
    <property type="protein sequence ID" value="EMF16009.1"/>
    <property type="molecule type" value="Genomic_DNA"/>
</dbReference>
<accession>M3DER7</accession>
<dbReference type="eggNOG" id="ENOG502QSKG">
    <property type="taxonomic scope" value="Eukaryota"/>
</dbReference>
<dbReference type="CDD" id="cd02440">
    <property type="entry name" value="AdoMet_MTases"/>
    <property type="match status" value="1"/>
</dbReference>
<dbReference type="InterPro" id="IPR029063">
    <property type="entry name" value="SAM-dependent_MTases_sf"/>
</dbReference>
<dbReference type="AlphaFoldDB" id="M3DER7"/>
<proteinExistence type="predicted"/>
<dbReference type="SUPFAM" id="SSF53335">
    <property type="entry name" value="S-adenosyl-L-methionine-dependent methyltransferases"/>
    <property type="match status" value="1"/>
</dbReference>
<evidence type="ECO:0000256" key="1">
    <source>
        <dbReference type="SAM" id="Phobius"/>
    </source>
</evidence>